<comment type="caution">
    <text evidence="2">The sequence shown here is derived from an EMBL/GenBank/DDBJ whole genome shotgun (WGS) entry which is preliminary data.</text>
</comment>
<proteinExistence type="predicted"/>
<accession>A0AAD7CS95</accession>
<sequence length="275" mass="29570">MSTARLSRSRESPITPFPFTIPGAPVSRSREGPVPLSFWHPGTYASHTSGITGLLPPTAQCASSTAPLSIHKKTAACAAGPSPTPTASTGFRFSKVFRRTQSVYLGTSCTVVIPTTRAPLVALRAVREDATWDKTEPERLTSVAPPPPPQQQHQPTGSWVQKVIRRTQSTPCFSTPPGALRGTDGGTETLPLLLQPIQRTTPPEFGTMRVKHGGNVSNGKTSGIGNRPPGVSTFFYCAEPSIEEDLDESMPEVCEALQVNARICAMGYRYQRVEV</sequence>
<evidence type="ECO:0000313" key="3">
    <source>
        <dbReference type="Proteomes" id="UP001221757"/>
    </source>
</evidence>
<name>A0AAD7CS95_MYCRO</name>
<feature type="region of interest" description="Disordered" evidence="1">
    <location>
        <begin position="1"/>
        <end position="26"/>
    </location>
</feature>
<evidence type="ECO:0000256" key="1">
    <source>
        <dbReference type="SAM" id="MobiDB-lite"/>
    </source>
</evidence>
<evidence type="ECO:0000313" key="2">
    <source>
        <dbReference type="EMBL" id="KAJ7661023.1"/>
    </source>
</evidence>
<protein>
    <submittedName>
        <fullName evidence="2">Uncharacterized protein</fullName>
    </submittedName>
</protein>
<dbReference type="AlphaFoldDB" id="A0AAD7CS95"/>
<dbReference type="Proteomes" id="UP001221757">
    <property type="component" value="Unassembled WGS sequence"/>
</dbReference>
<organism evidence="2 3">
    <name type="scientific">Mycena rosella</name>
    <name type="common">Pink bonnet</name>
    <name type="synonym">Agaricus rosellus</name>
    <dbReference type="NCBI Taxonomy" id="1033263"/>
    <lineage>
        <taxon>Eukaryota</taxon>
        <taxon>Fungi</taxon>
        <taxon>Dikarya</taxon>
        <taxon>Basidiomycota</taxon>
        <taxon>Agaricomycotina</taxon>
        <taxon>Agaricomycetes</taxon>
        <taxon>Agaricomycetidae</taxon>
        <taxon>Agaricales</taxon>
        <taxon>Marasmiineae</taxon>
        <taxon>Mycenaceae</taxon>
        <taxon>Mycena</taxon>
    </lineage>
</organism>
<keyword evidence="3" id="KW-1185">Reference proteome</keyword>
<feature type="region of interest" description="Disordered" evidence="1">
    <location>
        <begin position="132"/>
        <end position="157"/>
    </location>
</feature>
<reference evidence="2" key="1">
    <citation type="submission" date="2023-03" db="EMBL/GenBank/DDBJ databases">
        <title>Massive genome expansion in bonnet fungi (Mycena s.s.) driven by repeated elements and novel gene families across ecological guilds.</title>
        <authorList>
            <consortium name="Lawrence Berkeley National Laboratory"/>
            <person name="Harder C.B."/>
            <person name="Miyauchi S."/>
            <person name="Viragh M."/>
            <person name="Kuo A."/>
            <person name="Thoen E."/>
            <person name="Andreopoulos B."/>
            <person name="Lu D."/>
            <person name="Skrede I."/>
            <person name="Drula E."/>
            <person name="Henrissat B."/>
            <person name="Morin E."/>
            <person name="Kohler A."/>
            <person name="Barry K."/>
            <person name="LaButti K."/>
            <person name="Morin E."/>
            <person name="Salamov A."/>
            <person name="Lipzen A."/>
            <person name="Mereny Z."/>
            <person name="Hegedus B."/>
            <person name="Baldrian P."/>
            <person name="Stursova M."/>
            <person name="Weitz H."/>
            <person name="Taylor A."/>
            <person name="Grigoriev I.V."/>
            <person name="Nagy L.G."/>
            <person name="Martin F."/>
            <person name="Kauserud H."/>
        </authorList>
    </citation>
    <scope>NUCLEOTIDE SEQUENCE</scope>
    <source>
        <strain evidence="2">CBHHK067</strain>
    </source>
</reference>
<gene>
    <name evidence="2" type="ORF">B0H17DRAFT_1212389</name>
</gene>
<dbReference type="EMBL" id="JARKIE010000254">
    <property type="protein sequence ID" value="KAJ7661023.1"/>
    <property type="molecule type" value="Genomic_DNA"/>
</dbReference>